<dbReference type="PROSITE" id="PS50943">
    <property type="entry name" value="HTH_CROC1"/>
    <property type="match status" value="1"/>
</dbReference>
<dbReference type="EMBL" id="BAABIB010000088">
    <property type="protein sequence ID" value="GAA5169859.1"/>
    <property type="molecule type" value="Genomic_DNA"/>
</dbReference>
<keyword evidence="3" id="KW-1185">Reference proteome</keyword>
<name>A0ABP9QZU0_9PSEU</name>
<evidence type="ECO:0000313" key="2">
    <source>
        <dbReference type="EMBL" id="GAA5169859.1"/>
    </source>
</evidence>
<protein>
    <recommendedName>
        <fullName evidence="1">HTH cro/C1-type domain-containing protein</fullName>
    </recommendedName>
</protein>
<dbReference type="Proteomes" id="UP001500192">
    <property type="component" value="Unassembled WGS sequence"/>
</dbReference>
<dbReference type="SUPFAM" id="SSF47413">
    <property type="entry name" value="lambda repressor-like DNA-binding domains"/>
    <property type="match status" value="1"/>
</dbReference>
<sequence>MPARSGPFTIMAPHVPAPRFRADALLRRARVVRCHGTGHEAGRVAPCRVRALVTARGLTAAQLATATGRREATVQGWLHGRLVPGDEDTLLALARLFRVDLPALVDSGEPCPVQYVRAACAALHLPAGPVLGQLRIPQPARP</sequence>
<proteinExistence type="predicted"/>
<accession>A0ABP9QZU0</accession>
<dbReference type="Pfam" id="PF13560">
    <property type="entry name" value="HTH_31"/>
    <property type="match status" value="1"/>
</dbReference>
<dbReference type="InterPro" id="IPR010982">
    <property type="entry name" value="Lambda_DNA-bd_dom_sf"/>
</dbReference>
<dbReference type="Gene3D" id="1.10.260.40">
    <property type="entry name" value="lambda repressor-like DNA-binding domains"/>
    <property type="match status" value="1"/>
</dbReference>
<dbReference type="SMART" id="SM00530">
    <property type="entry name" value="HTH_XRE"/>
    <property type="match status" value="1"/>
</dbReference>
<evidence type="ECO:0000313" key="3">
    <source>
        <dbReference type="Proteomes" id="UP001500192"/>
    </source>
</evidence>
<reference evidence="3" key="1">
    <citation type="journal article" date="2019" name="Int. J. Syst. Evol. Microbiol.">
        <title>The Global Catalogue of Microorganisms (GCM) 10K type strain sequencing project: providing services to taxonomists for standard genome sequencing and annotation.</title>
        <authorList>
            <consortium name="The Broad Institute Genomics Platform"/>
            <consortium name="The Broad Institute Genome Sequencing Center for Infectious Disease"/>
            <person name="Wu L."/>
            <person name="Ma J."/>
        </authorList>
    </citation>
    <scope>NUCLEOTIDE SEQUENCE [LARGE SCALE GENOMIC DNA]</scope>
    <source>
        <strain evidence="3">JCM 18054</strain>
    </source>
</reference>
<dbReference type="CDD" id="cd00093">
    <property type="entry name" value="HTH_XRE"/>
    <property type="match status" value="1"/>
</dbReference>
<feature type="domain" description="HTH cro/C1-type" evidence="1">
    <location>
        <begin position="49"/>
        <end position="104"/>
    </location>
</feature>
<organism evidence="2 3">
    <name type="scientific">Amycolatopsis dongchuanensis</name>
    <dbReference type="NCBI Taxonomy" id="1070866"/>
    <lineage>
        <taxon>Bacteria</taxon>
        <taxon>Bacillati</taxon>
        <taxon>Actinomycetota</taxon>
        <taxon>Actinomycetes</taxon>
        <taxon>Pseudonocardiales</taxon>
        <taxon>Pseudonocardiaceae</taxon>
        <taxon>Amycolatopsis</taxon>
    </lineage>
</organism>
<dbReference type="InterPro" id="IPR001387">
    <property type="entry name" value="Cro/C1-type_HTH"/>
</dbReference>
<comment type="caution">
    <text evidence="2">The sequence shown here is derived from an EMBL/GenBank/DDBJ whole genome shotgun (WGS) entry which is preliminary data.</text>
</comment>
<gene>
    <name evidence="2" type="ORF">GCM10023214_47580</name>
</gene>
<evidence type="ECO:0000259" key="1">
    <source>
        <dbReference type="PROSITE" id="PS50943"/>
    </source>
</evidence>